<feature type="transmembrane region" description="Helical" evidence="1">
    <location>
        <begin position="21"/>
        <end position="39"/>
    </location>
</feature>
<sequence length="40" mass="4586">MENAEKWHIVLSEAIAFRNNLVLPASVSILLYPLVFLLFL</sequence>
<protein>
    <submittedName>
        <fullName evidence="2">Uncharacterized protein</fullName>
    </submittedName>
</protein>
<dbReference type="HOGENOM" id="CLU_3290828_0_0_9"/>
<dbReference type="EMBL" id="ACIO01000273">
    <property type="protein sequence ID" value="EFC98462.1"/>
    <property type="molecule type" value="Genomic_DNA"/>
</dbReference>
<gene>
    <name evidence="2" type="ORF">CLOSTHATH_03335</name>
</gene>
<name>D3AI95_9FIRM</name>
<accession>D3AI95</accession>
<proteinExistence type="predicted"/>
<organism evidence="2 3">
    <name type="scientific">Hungatella hathewayi DSM 13479</name>
    <dbReference type="NCBI Taxonomy" id="566550"/>
    <lineage>
        <taxon>Bacteria</taxon>
        <taxon>Bacillati</taxon>
        <taxon>Bacillota</taxon>
        <taxon>Clostridia</taxon>
        <taxon>Lachnospirales</taxon>
        <taxon>Lachnospiraceae</taxon>
        <taxon>Hungatella</taxon>
    </lineage>
</organism>
<dbReference type="Proteomes" id="UP000004968">
    <property type="component" value="Unassembled WGS sequence"/>
</dbReference>
<keyword evidence="1" id="KW-1133">Transmembrane helix</keyword>
<comment type="caution">
    <text evidence="2">The sequence shown here is derived from an EMBL/GenBank/DDBJ whole genome shotgun (WGS) entry which is preliminary data.</text>
</comment>
<dbReference type="AlphaFoldDB" id="D3AI95"/>
<reference evidence="2 3" key="1">
    <citation type="submission" date="2010-01" db="EMBL/GenBank/DDBJ databases">
        <authorList>
            <person name="Weinstock G."/>
            <person name="Sodergren E."/>
            <person name="Clifton S."/>
            <person name="Fulton L."/>
            <person name="Fulton B."/>
            <person name="Courtney L."/>
            <person name="Fronick C."/>
            <person name="Harrison M."/>
            <person name="Strong C."/>
            <person name="Farmer C."/>
            <person name="Delahaunty K."/>
            <person name="Markovic C."/>
            <person name="Hall O."/>
            <person name="Minx P."/>
            <person name="Tomlinson C."/>
            <person name="Mitreva M."/>
            <person name="Nelson J."/>
            <person name="Hou S."/>
            <person name="Wollam A."/>
            <person name="Pepin K.H."/>
            <person name="Johnson M."/>
            <person name="Bhonagiri V."/>
            <person name="Nash W.E."/>
            <person name="Warren W."/>
            <person name="Chinwalla A."/>
            <person name="Mardis E.R."/>
            <person name="Wilson R.K."/>
        </authorList>
    </citation>
    <scope>NUCLEOTIDE SEQUENCE [LARGE SCALE GENOMIC DNA]</scope>
    <source>
        <strain evidence="2 3">DSM 13479</strain>
    </source>
</reference>
<evidence type="ECO:0000256" key="1">
    <source>
        <dbReference type="SAM" id="Phobius"/>
    </source>
</evidence>
<evidence type="ECO:0000313" key="2">
    <source>
        <dbReference type="EMBL" id="EFC98462.1"/>
    </source>
</evidence>
<keyword evidence="1" id="KW-0812">Transmembrane</keyword>
<keyword evidence="1" id="KW-0472">Membrane</keyword>
<evidence type="ECO:0000313" key="3">
    <source>
        <dbReference type="Proteomes" id="UP000004968"/>
    </source>
</evidence>